<dbReference type="EMBL" id="GEDG01037482">
    <property type="protein sequence ID" value="JAP08103.1"/>
    <property type="molecule type" value="Transcribed_RNA"/>
</dbReference>
<sequence>FFLIIPFIFSQLNGKKLLLCNSIFPPNIDVLENCFVLSPLFLWGTQSRVGSVLNFLLSSVFTLNEN</sequence>
<dbReference type="AlphaFoldDB" id="A0A0V0GK26"/>
<reference evidence="1" key="1">
    <citation type="submission" date="2015-12" db="EMBL/GenBank/DDBJ databases">
        <title>Gene expression during late stages of embryo sac development: a critical building block for successful pollen-pistil interactions.</title>
        <authorList>
            <person name="Liu Y."/>
            <person name="Joly V."/>
            <person name="Sabar M."/>
            <person name="Matton D.P."/>
        </authorList>
    </citation>
    <scope>NUCLEOTIDE SEQUENCE</scope>
</reference>
<organism evidence="1">
    <name type="scientific">Solanum chacoense</name>
    <name type="common">Chaco potato</name>
    <dbReference type="NCBI Taxonomy" id="4108"/>
    <lineage>
        <taxon>Eukaryota</taxon>
        <taxon>Viridiplantae</taxon>
        <taxon>Streptophyta</taxon>
        <taxon>Embryophyta</taxon>
        <taxon>Tracheophyta</taxon>
        <taxon>Spermatophyta</taxon>
        <taxon>Magnoliopsida</taxon>
        <taxon>eudicotyledons</taxon>
        <taxon>Gunneridae</taxon>
        <taxon>Pentapetalae</taxon>
        <taxon>asterids</taxon>
        <taxon>lamiids</taxon>
        <taxon>Solanales</taxon>
        <taxon>Solanaceae</taxon>
        <taxon>Solanoideae</taxon>
        <taxon>Solaneae</taxon>
        <taxon>Solanum</taxon>
    </lineage>
</organism>
<evidence type="ECO:0000313" key="1">
    <source>
        <dbReference type="EMBL" id="JAP08103.1"/>
    </source>
</evidence>
<feature type="non-terminal residue" evidence="1">
    <location>
        <position position="1"/>
    </location>
</feature>
<proteinExistence type="predicted"/>
<name>A0A0V0GK26_SOLCH</name>
<protein>
    <submittedName>
        <fullName evidence="1">Putative ovule protein</fullName>
    </submittedName>
</protein>
<accession>A0A0V0GK26</accession>